<accession>A0ABY5ZBG2</accession>
<protein>
    <submittedName>
        <fullName evidence="3">Amidohydrolase</fullName>
    </submittedName>
</protein>
<dbReference type="InterPro" id="IPR032466">
    <property type="entry name" value="Metal_Hydrolase"/>
</dbReference>
<dbReference type="Proteomes" id="UP001058271">
    <property type="component" value="Chromosome"/>
</dbReference>
<dbReference type="InterPro" id="IPR006680">
    <property type="entry name" value="Amidohydro-rel"/>
</dbReference>
<dbReference type="RefSeq" id="WP_260728598.1">
    <property type="nucleotide sequence ID" value="NZ_BAAABS010000015.1"/>
</dbReference>
<proteinExistence type="predicted"/>
<reference evidence="3" key="1">
    <citation type="submission" date="2021-04" db="EMBL/GenBank/DDBJ databases">
        <title>Biosynthetic gene clusters of Dactylosporangioum roseum.</title>
        <authorList>
            <person name="Hartkoorn R.C."/>
            <person name="Beaudoing E."/>
            <person name="Hot D."/>
            <person name="Moureu S."/>
        </authorList>
    </citation>
    <scope>NUCLEOTIDE SEQUENCE</scope>
    <source>
        <strain evidence="3">NRRL B-16295</strain>
    </source>
</reference>
<dbReference type="PANTHER" id="PTHR21240">
    <property type="entry name" value="2-AMINO-3-CARBOXYLMUCONATE-6-SEMIALDEHYDE DECARBOXYLASE"/>
    <property type="match status" value="1"/>
</dbReference>
<dbReference type="EMBL" id="CP073721">
    <property type="protein sequence ID" value="UWZ39197.1"/>
    <property type="molecule type" value="Genomic_DNA"/>
</dbReference>
<evidence type="ECO:0000259" key="2">
    <source>
        <dbReference type="Pfam" id="PF04909"/>
    </source>
</evidence>
<dbReference type="Pfam" id="PF04909">
    <property type="entry name" value="Amidohydro_2"/>
    <property type="match status" value="1"/>
</dbReference>
<dbReference type="InterPro" id="IPR032465">
    <property type="entry name" value="ACMSD"/>
</dbReference>
<evidence type="ECO:0000313" key="4">
    <source>
        <dbReference type="Proteomes" id="UP001058271"/>
    </source>
</evidence>
<evidence type="ECO:0000313" key="3">
    <source>
        <dbReference type="EMBL" id="UWZ39197.1"/>
    </source>
</evidence>
<sequence>MADSATGNAPYTIITADTHGGGSHAQYREYLDPKYHETFDAWRAKYKNPYRDLAPGDDRRLRNWDDEMRNSQQDEDGIAGEVIFPNTVPPFFPGFVLFAPPPNPETYELRHAGIQAHNRWLVDFCSRYPERRKGLGQIFLNDIDDAIADIKWIKQNGLAGVLIPPVPPDAHDIIRPLSDPEYDRIWSLCADLDLSVNVHGGTGSPSYPKLASSQILHLQEITFYSRRPLTWMLLSGVFERHPKLKFVITEIGCAWLKDYAAELDSMIKGVQSGFTGELRFAEGMAPPKLASEYIYNNVYVGVSMASTRDVAARDVVGPGHWMWGSDYPHDEGTYPFSKEHVRVSMAGIDVAEKRALLGENAAKLYGFDLKALAPVAAKIGPSVEELDTPLTSLPENANGALRGVFAGQGRA</sequence>
<name>A0ABY5ZBG2_9ACTN</name>
<evidence type="ECO:0000256" key="1">
    <source>
        <dbReference type="ARBA" id="ARBA00023239"/>
    </source>
</evidence>
<keyword evidence="4" id="KW-1185">Reference proteome</keyword>
<dbReference type="Gene3D" id="3.20.20.140">
    <property type="entry name" value="Metal-dependent hydrolases"/>
    <property type="match status" value="1"/>
</dbReference>
<dbReference type="SUPFAM" id="SSF51556">
    <property type="entry name" value="Metallo-dependent hydrolases"/>
    <property type="match status" value="1"/>
</dbReference>
<feature type="domain" description="Amidohydrolase-related" evidence="2">
    <location>
        <begin position="78"/>
        <end position="367"/>
    </location>
</feature>
<organism evidence="3 4">
    <name type="scientific">Dactylosporangium roseum</name>
    <dbReference type="NCBI Taxonomy" id="47989"/>
    <lineage>
        <taxon>Bacteria</taxon>
        <taxon>Bacillati</taxon>
        <taxon>Actinomycetota</taxon>
        <taxon>Actinomycetes</taxon>
        <taxon>Micromonosporales</taxon>
        <taxon>Micromonosporaceae</taxon>
        <taxon>Dactylosporangium</taxon>
    </lineage>
</organism>
<keyword evidence="1" id="KW-0456">Lyase</keyword>
<dbReference type="PANTHER" id="PTHR21240:SF28">
    <property type="entry name" value="ISO-OROTATE DECARBOXYLASE (EUROFUNG)"/>
    <property type="match status" value="1"/>
</dbReference>
<gene>
    <name evidence="3" type="ORF">Drose_13760</name>
</gene>